<evidence type="ECO:0000313" key="2">
    <source>
        <dbReference type="EMBL" id="KAG5442078.1"/>
    </source>
</evidence>
<feature type="region of interest" description="Disordered" evidence="1">
    <location>
        <begin position="54"/>
        <end position="127"/>
    </location>
</feature>
<reference evidence="2 3" key="1">
    <citation type="journal article" date="2018" name="Biotechnol. Adv.">
        <title>Improved genomic resources and new bioinformatic workflow for the carcinogenic parasite Clonorchis sinensis: Biotechnological implications.</title>
        <authorList>
            <person name="Wang D."/>
            <person name="Korhonen P.K."/>
            <person name="Gasser R.B."/>
            <person name="Young N.D."/>
        </authorList>
    </citation>
    <scope>NUCLEOTIDE SEQUENCE [LARGE SCALE GENOMIC DNA]</scope>
    <source>
        <tissue evidence="2">Body</tissue>
    </source>
</reference>
<proteinExistence type="predicted"/>
<dbReference type="EMBL" id="NIRI02000076">
    <property type="protein sequence ID" value="KAG5442078.1"/>
    <property type="molecule type" value="Genomic_DNA"/>
</dbReference>
<protein>
    <submittedName>
        <fullName evidence="2">Uncharacterized protein</fullName>
    </submittedName>
</protein>
<accession>A0A8T1LZE2</accession>
<feature type="compositionally biased region" description="Basic residues" evidence="1">
    <location>
        <begin position="82"/>
        <end position="99"/>
    </location>
</feature>
<name>A0A8T1LZE2_CLOSI</name>
<feature type="compositionally biased region" description="Basic residues" evidence="1">
    <location>
        <begin position="110"/>
        <end position="127"/>
    </location>
</feature>
<organism evidence="2 3">
    <name type="scientific">Clonorchis sinensis</name>
    <name type="common">Chinese liver fluke</name>
    <dbReference type="NCBI Taxonomy" id="79923"/>
    <lineage>
        <taxon>Eukaryota</taxon>
        <taxon>Metazoa</taxon>
        <taxon>Spiralia</taxon>
        <taxon>Lophotrochozoa</taxon>
        <taxon>Platyhelminthes</taxon>
        <taxon>Trematoda</taxon>
        <taxon>Digenea</taxon>
        <taxon>Opisthorchiida</taxon>
        <taxon>Opisthorchiata</taxon>
        <taxon>Opisthorchiidae</taxon>
        <taxon>Clonorchis</taxon>
    </lineage>
</organism>
<sequence length="127" mass="14525">MSISGYEFKHHIASTRIIRMRNLLTWILLGSFCFTALADLSGDKIADHSLVKADGSAGLANPGARRRLRTDGEKPGKPRGERRGRRKHRNRRRRGKKCTRGTPGFEECKRNRRLQRKATARSTSRRI</sequence>
<dbReference type="Proteomes" id="UP000286415">
    <property type="component" value="Unassembled WGS sequence"/>
</dbReference>
<comment type="caution">
    <text evidence="2">The sequence shown here is derived from an EMBL/GenBank/DDBJ whole genome shotgun (WGS) entry which is preliminary data.</text>
</comment>
<evidence type="ECO:0000256" key="1">
    <source>
        <dbReference type="SAM" id="MobiDB-lite"/>
    </source>
</evidence>
<keyword evidence="3" id="KW-1185">Reference proteome</keyword>
<evidence type="ECO:0000313" key="3">
    <source>
        <dbReference type="Proteomes" id="UP000286415"/>
    </source>
</evidence>
<dbReference type="AlphaFoldDB" id="A0A8T1LZE2"/>
<feature type="compositionally biased region" description="Basic and acidic residues" evidence="1">
    <location>
        <begin position="69"/>
        <end position="81"/>
    </location>
</feature>
<reference evidence="2 3" key="2">
    <citation type="journal article" date="2021" name="Genomics">
        <title>High-quality reference genome for Clonorchis sinensis.</title>
        <authorList>
            <person name="Young N.D."/>
            <person name="Stroehlein A.J."/>
            <person name="Kinkar L."/>
            <person name="Wang T."/>
            <person name="Sohn W.M."/>
            <person name="Chang B.C.H."/>
            <person name="Kaur P."/>
            <person name="Weisz D."/>
            <person name="Dudchenko O."/>
            <person name="Aiden E.L."/>
            <person name="Korhonen P.K."/>
            <person name="Gasser R.B."/>
        </authorList>
    </citation>
    <scope>NUCLEOTIDE SEQUENCE [LARGE SCALE GENOMIC DNA]</scope>
    <source>
        <strain evidence="2">Cs-k2</strain>
    </source>
</reference>
<dbReference type="OrthoDB" id="6271467at2759"/>
<gene>
    <name evidence="2" type="ORF">CSKR_102845</name>
</gene>